<evidence type="ECO:0000313" key="4">
    <source>
        <dbReference type="EMBL" id="CAH3164402.1"/>
    </source>
</evidence>
<evidence type="ECO:0000256" key="2">
    <source>
        <dbReference type="SAM" id="SignalP"/>
    </source>
</evidence>
<accession>A0ABN8QHV4</accession>
<dbReference type="PANTHER" id="PTHR12461:SF18">
    <property type="entry name" value="JMJC DOMAIN-CONTAINING PROTEIN"/>
    <property type="match status" value="1"/>
</dbReference>
<evidence type="ECO:0000313" key="5">
    <source>
        <dbReference type="Proteomes" id="UP001159405"/>
    </source>
</evidence>
<keyword evidence="5" id="KW-1185">Reference proteome</keyword>
<dbReference type="PANTHER" id="PTHR12461">
    <property type="entry name" value="HYPOXIA-INDUCIBLE FACTOR 1 ALPHA INHIBITOR-RELATED"/>
    <property type="match status" value="1"/>
</dbReference>
<dbReference type="EMBL" id="CALNXK010000129">
    <property type="protein sequence ID" value="CAH3164402.1"/>
    <property type="molecule type" value="Genomic_DNA"/>
</dbReference>
<reference evidence="4 5" key="1">
    <citation type="submission" date="2022-05" db="EMBL/GenBank/DDBJ databases">
        <authorList>
            <consortium name="Genoscope - CEA"/>
            <person name="William W."/>
        </authorList>
    </citation>
    <scope>NUCLEOTIDE SEQUENCE [LARGE SCALE GENOMIC DNA]</scope>
</reference>
<feature type="chain" id="PRO_5047395859" description="JmjC domain-containing protein" evidence="2">
    <location>
        <begin position="24"/>
        <end position="458"/>
    </location>
</feature>
<feature type="signal peptide" evidence="2">
    <location>
        <begin position="1"/>
        <end position="23"/>
    </location>
</feature>
<dbReference type="InterPro" id="IPR003347">
    <property type="entry name" value="JmjC_dom"/>
</dbReference>
<feature type="region of interest" description="Disordered" evidence="1">
    <location>
        <begin position="414"/>
        <end position="458"/>
    </location>
</feature>
<sequence>MPSFYFFLGFTILGTVCLQWANSAQPDVETNRDFASIPGHLEELGAKNTKRSVEVIQSFPDPETFFRTYVDGSKPVLIQNGAKMSSAFEKWTDKYFLSLPESSEHKIQAEQRKKEKRTVPPEEMSFSDFVKTYTEKDIYMVSSVPEFIRKDIVLPPPLLCRDITEADMIADAVMWFSSGGTKSVLHLDDGLDNINCLFRGTKELLFIDYQKYKHVVPIDFPAEGYSGVDVDRVDFEKYPGLIDVEYYNVTMQAGDCLFIPQRWFHQVRSYGRNIAVNLWWHHFPKFIPQYCDGMEPNQTLEKFNFTSLDELMESREQDMLNHLQSYLRKMNEISYRIFVRRLRKDPQLFNNDLTEWTEELKATARKLFRLMDVDRDKHFSVSDLQVLEEEDNRGKMKEIMNDFYRMADVIDKEREKNNVETENGVSTEKDNDDSLGDGDYYIEPVSRKTTGKTSKDEL</sequence>
<organism evidence="4 5">
    <name type="scientific">Porites lobata</name>
    <dbReference type="NCBI Taxonomy" id="104759"/>
    <lineage>
        <taxon>Eukaryota</taxon>
        <taxon>Metazoa</taxon>
        <taxon>Cnidaria</taxon>
        <taxon>Anthozoa</taxon>
        <taxon>Hexacorallia</taxon>
        <taxon>Scleractinia</taxon>
        <taxon>Fungiina</taxon>
        <taxon>Poritidae</taxon>
        <taxon>Porites</taxon>
    </lineage>
</organism>
<dbReference type="Pfam" id="PF13621">
    <property type="entry name" value="Cupin_8"/>
    <property type="match status" value="1"/>
</dbReference>
<keyword evidence="2" id="KW-0732">Signal</keyword>
<comment type="caution">
    <text evidence="4">The sequence shown here is derived from an EMBL/GenBank/DDBJ whole genome shotgun (WGS) entry which is preliminary data.</text>
</comment>
<dbReference type="InterPro" id="IPR041667">
    <property type="entry name" value="Cupin_8"/>
</dbReference>
<dbReference type="Gene3D" id="2.60.120.650">
    <property type="entry name" value="Cupin"/>
    <property type="match status" value="1"/>
</dbReference>
<evidence type="ECO:0000256" key="1">
    <source>
        <dbReference type="SAM" id="MobiDB-lite"/>
    </source>
</evidence>
<gene>
    <name evidence="4" type="ORF">PLOB_00006277</name>
</gene>
<evidence type="ECO:0000259" key="3">
    <source>
        <dbReference type="PROSITE" id="PS51184"/>
    </source>
</evidence>
<dbReference type="PROSITE" id="PS51184">
    <property type="entry name" value="JMJC"/>
    <property type="match status" value="1"/>
</dbReference>
<dbReference type="SUPFAM" id="SSF51197">
    <property type="entry name" value="Clavaminate synthase-like"/>
    <property type="match status" value="1"/>
</dbReference>
<dbReference type="Proteomes" id="UP001159405">
    <property type="component" value="Unassembled WGS sequence"/>
</dbReference>
<protein>
    <recommendedName>
        <fullName evidence="3">JmjC domain-containing protein</fullName>
    </recommendedName>
</protein>
<name>A0ABN8QHV4_9CNID</name>
<proteinExistence type="predicted"/>
<feature type="domain" description="JmjC" evidence="3">
    <location>
        <begin position="133"/>
        <end position="297"/>
    </location>
</feature>